<dbReference type="CDD" id="cd07061">
    <property type="entry name" value="HP_HAP_like"/>
    <property type="match status" value="1"/>
</dbReference>
<dbReference type="PANTHER" id="PTHR20963">
    <property type="entry name" value="MULTIPLE INOSITOL POLYPHOSPHATE PHOSPHATASE-RELATED"/>
    <property type="match status" value="1"/>
</dbReference>
<accession>A0A8K0VUV8</accession>
<feature type="disulfide bond" evidence="3">
    <location>
        <begin position="393"/>
        <end position="401"/>
    </location>
</feature>
<feature type="disulfide bond" evidence="3">
    <location>
        <begin position="187"/>
        <end position="424"/>
    </location>
</feature>
<feature type="chain" id="PRO_5035442072" evidence="4">
    <location>
        <begin position="22"/>
        <end position="440"/>
    </location>
</feature>
<feature type="signal peptide" evidence="4">
    <location>
        <begin position="1"/>
        <end position="21"/>
    </location>
</feature>
<evidence type="ECO:0000256" key="2">
    <source>
        <dbReference type="ARBA" id="ARBA00023180"/>
    </source>
</evidence>
<evidence type="ECO:0000313" key="6">
    <source>
        <dbReference type="Proteomes" id="UP000813461"/>
    </source>
</evidence>
<evidence type="ECO:0000256" key="3">
    <source>
        <dbReference type="PIRSR" id="PIRSR000894-2"/>
    </source>
</evidence>
<comment type="caution">
    <text evidence="5">The sequence shown here is derived from an EMBL/GenBank/DDBJ whole genome shotgun (WGS) entry which is preliminary data.</text>
</comment>
<sequence length="440" mass="48187">MSLTSALVGLALASSVAAASAFDPLQHLAGISPYFEDPLLESKAPQGCNVTRASMLIRHAAIYANDFDWEEYIEPFVEKLGNTSVNWRSAGPLSFLSTWQSPISDEELEDLTTIGKLEAYKLGVDVRLRYPGLKDPSKVWTSTAERTELSASSFIDGLVASSNNTEKVSVQENAASGADSLTPYKGCPKYSSSYGSNQSSVYKKIYTTPIIARLHDLAPGFNFTSNDIVGMQQLCGYETVIHGSSLFCSLDLFSQNDWLSFEYMNDIQYFYNAGYGNEISGVLGYPWLNASASSLLASNSSQDIYVSFTHRELPPTVIVALGIYNNSAFSGANNINATMPLNKPNHGRLWQSSEILPFLTNIAIERMTCDSYGYDSGDYVRVLVNQNPQPLECASGPGESCTLAAFQEFVEERGTMFGDYTEKCAPEYTNSTDILSIYDS</sequence>
<dbReference type="GO" id="GO:0009277">
    <property type="term" value="C:fungal-type cell wall"/>
    <property type="evidence" value="ECO:0007669"/>
    <property type="project" value="TreeGrafter"/>
</dbReference>
<protein>
    <submittedName>
        <fullName evidence="5">Histidine phosphatase superfamily</fullName>
    </submittedName>
</protein>
<keyword evidence="2" id="KW-0325">Glycoprotein</keyword>
<evidence type="ECO:0000256" key="4">
    <source>
        <dbReference type="SAM" id="SignalP"/>
    </source>
</evidence>
<proteinExistence type="predicted"/>
<dbReference type="InterPro" id="IPR016274">
    <property type="entry name" value="Histidine_acid_Pase_euk"/>
</dbReference>
<gene>
    <name evidence="5" type="ORF">FB567DRAFT_534245</name>
</gene>
<dbReference type="SUPFAM" id="SSF53254">
    <property type="entry name" value="Phosphoglycerate mutase-like"/>
    <property type="match status" value="1"/>
</dbReference>
<dbReference type="EMBL" id="JAGMVJ010000017">
    <property type="protein sequence ID" value="KAH7078589.1"/>
    <property type="molecule type" value="Genomic_DNA"/>
</dbReference>
<organism evidence="5 6">
    <name type="scientific">Paraphoma chrysanthemicola</name>
    <dbReference type="NCBI Taxonomy" id="798071"/>
    <lineage>
        <taxon>Eukaryota</taxon>
        <taxon>Fungi</taxon>
        <taxon>Dikarya</taxon>
        <taxon>Ascomycota</taxon>
        <taxon>Pezizomycotina</taxon>
        <taxon>Dothideomycetes</taxon>
        <taxon>Pleosporomycetidae</taxon>
        <taxon>Pleosporales</taxon>
        <taxon>Pleosporineae</taxon>
        <taxon>Phaeosphaeriaceae</taxon>
        <taxon>Paraphoma</taxon>
    </lineage>
</organism>
<dbReference type="Proteomes" id="UP000813461">
    <property type="component" value="Unassembled WGS sequence"/>
</dbReference>
<dbReference type="AlphaFoldDB" id="A0A8K0VUV8"/>
<dbReference type="Gene3D" id="3.40.50.1240">
    <property type="entry name" value="Phosphoglycerate mutase-like"/>
    <property type="match status" value="1"/>
</dbReference>
<name>A0A8K0VUV8_9PLEO</name>
<dbReference type="PIRSF" id="PIRSF000894">
    <property type="entry name" value="Acid_phosphatase"/>
    <property type="match status" value="1"/>
</dbReference>
<dbReference type="PANTHER" id="PTHR20963:SF14">
    <property type="entry name" value="ACID PHOSPHATASE, PUTATIVE-RELATED"/>
    <property type="match status" value="1"/>
</dbReference>
<keyword evidence="1" id="KW-0378">Hydrolase</keyword>
<keyword evidence="6" id="KW-1185">Reference proteome</keyword>
<dbReference type="FunFam" id="3.40.50.1240:FF:000065">
    <property type="entry name" value="Similar to histidine acid phosphatase"/>
    <property type="match status" value="1"/>
</dbReference>
<keyword evidence="4" id="KW-0732">Signal</keyword>
<feature type="disulfide bond" evidence="3">
    <location>
        <begin position="48"/>
        <end position="369"/>
    </location>
</feature>
<reference evidence="5" key="1">
    <citation type="journal article" date="2021" name="Nat. Commun.">
        <title>Genetic determinants of endophytism in the Arabidopsis root mycobiome.</title>
        <authorList>
            <person name="Mesny F."/>
            <person name="Miyauchi S."/>
            <person name="Thiergart T."/>
            <person name="Pickel B."/>
            <person name="Atanasova L."/>
            <person name="Karlsson M."/>
            <person name="Huettel B."/>
            <person name="Barry K.W."/>
            <person name="Haridas S."/>
            <person name="Chen C."/>
            <person name="Bauer D."/>
            <person name="Andreopoulos W."/>
            <person name="Pangilinan J."/>
            <person name="LaButti K."/>
            <person name="Riley R."/>
            <person name="Lipzen A."/>
            <person name="Clum A."/>
            <person name="Drula E."/>
            <person name="Henrissat B."/>
            <person name="Kohler A."/>
            <person name="Grigoriev I.V."/>
            <person name="Martin F.M."/>
            <person name="Hacquard S."/>
        </authorList>
    </citation>
    <scope>NUCLEOTIDE SEQUENCE</scope>
    <source>
        <strain evidence="5">MPI-SDFR-AT-0120</strain>
    </source>
</reference>
<dbReference type="Pfam" id="PF00328">
    <property type="entry name" value="His_Phos_2"/>
    <property type="match status" value="1"/>
</dbReference>
<evidence type="ECO:0000256" key="1">
    <source>
        <dbReference type="ARBA" id="ARBA00022801"/>
    </source>
</evidence>
<dbReference type="OrthoDB" id="6509975at2759"/>
<evidence type="ECO:0000313" key="5">
    <source>
        <dbReference type="EMBL" id="KAH7078589.1"/>
    </source>
</evidence>
<dbReference type="InterPro" id="IPR029033">
    <property type="entry name" value="His_PPase_superfam"/>
</dbReference>
<dbReference type="InterPro" id="IPR000560">
    <property type="entry name" value="His_Pase_clade-2"/>
</dbReference>
<dbReference type="GO" id="GO:0003993">
    <property type="term" value="F:acid phosphatase activity"/>
    <property type="evidence" value="ECO:0007669"/>
    <property type="project" value="TreeGrafter"/>
</dbReference>
<feature type="disulfide bond" evidence="3">
    <location>
        <begin position="235"/>
        <end position="248"/>
    </location>
</feature>
<keyword evidence="3" id="KW-1015">Disulfide bond</keyword>